<evidence type="ECO:0000256" key="10">
    <source>
        <dbReference type="ARBA" id="ARBA00022842"/>
    </source>
</evidence>
<gene>
    <name evidence="18" type="ORF">UX57_C0004G0101</name>
</gene>
<sequence>MKTYNFPIEGMHCASCAVRIQQQLSKHPGIKEARVNYALQQAQVNADDNVDIHALHKIVEQEGYQVPSHSASQEKHTGMEGHDHGAVPFARERRQADRRALLSGILALPVFLSAMGFLPLPSMILPWFEGILASVAVLGTGFIFHKVAFQQARRFTAGMDALISLGTLVSLVSSWWAVFVETHRYFETAAIITFFILLGKALEARSKGKAGEALQGLLSLGAKQAHLLEQDGSTRDIPPEQIRVGDRVLVKPGEKIPSDAVVQSGVSNVDESALTGESIPVTKQIGDTVFASTINQDGSLTLEVTKPAGETLMARIVKLMQDAQMKRAPIQALADRVSAVFVPVVLGLAFSTFIVWFFITKDVTTSLIPAIAVLVIACPCALGLATPTAILVGTGHGARQGILIKSGEALERARNISKVFFDKTGTLTQGKPTIVHVQTLRGSDSDLLQHAASLAHFSSHPLSLALASHAQKEKISLLPVDHFLSVTAKGVQGNIQNNLYHLGQRAWMEEMGIPILPALEKTIRAWHKEGCTVLIFAKEQEIAGLFALRDQIRDTAIKTVQELHTRHIETAMLTGDKKEVAEAIAQPLGMTHIFAQVFPEQKLDLVKQAQAQGKHVAFVGDGINDAPALTQADLGIAMGSGTDIALEAGHMVIIGSDPLKVPQAIVLAQRTYRIIKQNLFWAFLYNVLAIPFAALGFLTPIIASAAMAFSSVSVVLNSLRLRR</sequence>
<dbReference type="InterPro" id="IPR027256">
    <property type="entry name" value="P-typ_ATPase_IB"/>
</dbReference>
<evidence type="ECO:0000256" key="8">
    <source>
        <dbReference type="ARBA" id="ARBA00022741"/>
    </source>
</evidence>
<dbReference type="InterPro" id="IPR008250">
    <property type="entry name" value="ATPase_P-typ_transduc_dom_A_sf"/>
</dbReference>
<dbReference type="CDD" id="cd02094">
    <property type="entry name" value="P-type_ATPase_Cu-like"/>
    <property type="match status" value="1"/>
</dbReference>
<feature type="transmembrane region" description="Helical" evidence="15">
    <location>
        <begin position="100"/>
        <end position="118"/>
    </location>
</feature>
<dbReference type="AlphaFoldDB" id="A0A0G1Q995"/>
<dbReference type="PROSITE" id="PS01047">
    <property type="entry name" value="HMA_1"/>
    <property type="match status" value="1"/>
</dbReference>
<evidence type="ECO:0000256" key="1">
    <source>
        <dbReference type="ARBA" id="ARBA00004651"/>
    </source>
</evidence>
<evidence type="ECO:0000256" key="5">
    <source>
        <dbReference type="ARBA" id="ARBA00022553"/>
    </source>
</evidence>
<keyword evidence="3" id="KW-0813">Transport</keyword>
<dbReference type="GO" id="GO:0005886">
    <property type="term" value="C:plasma membrane"/>
    <property type="evidence" value="ECO:0007669"/>
    <property type="project" value="UniProtKB-SubCell"/>
</dbReference>
<dbReference type="InterPro" id="IPR001309">
    <property type="entry name" value="Pept_C14_p20"/>
</dbReference>
<evidence type="ECO:0000256" key="3">
    <source>
        <dbReference type="ARBA" id="ARBA00022448"/>
    </source>
</evidence>
<evidence type="ECO:0000256" key="4">
    <source>
        <dbReference type="ARBA" id="ARBA00022475"/>
    </source>
</evidence>
<reference evidence="18 19" key="1">
    <citation type="journal article" date="2015" name="Nature">
        <title>rRNA introns, odd ribosomes, and small enigmatic genomes across a large radiation of phyla.</title>
        <authorList>
            <person name="Brown C.T."/>
            <person name="Hug L.A."/>
            <person name="Thomas B.C."/>
            <person name="Sharon I."/>
            <person name="Castelle C.J."/>
            <person name="Singh A."/>
            <person name="Wilkins M.J."/>
            <person name="Williams K.H."/>
            <person name="Banfield J.F."/>
        </authorList>
    </citation>
    <scope>NUCLEOTIDE SEQUENCE [LARGE SCALE GENOMIC DNA]</scope>
</reference>
<dbReference type="GO" id="GO:0006508">
    <property type="term" value="P:proteolysis"/>
    <property type="evidence" value="ECO:0007669"/>
    <property type="project" value="InterPro"/>
</dbReference>
<evidence type="ECO:0000256" key="6">
    <source>
        <dbReference type="ARBA" id="ARBA00022692"/>
    </source>
</evidence>
<keyword evidence="11" id="KW-1278">Translocase</keyword>
<dbReference type="SUPFAM" id="SSF56784">
    <property type="entry name" value="HAD-like"/>
    <property type="match status" value="1"/>
</dbReference>
<dbReference type="SUPFAM" id="SSF81665">
    <property type="entry name" value="Calcium ATPase, transmembrane domain M"/>
    <property type="match status" value="1"/>
</dbReference>
<keyword evidence="7 15" id="KW-0479">Metal-binding</keyword>
<dbReference type="InterPro" id="IPR036412">
    <property type="entry name" value="HAD-like_sf"/>
</dbReference>
<dbReference type="GO" id="GO:0005507">
    <property type="term" value="F:copper ion binding"/>
    <property type="evidence" value="ECO:0007669"/>
    <property type="project" value="TreeGrafter"/>
</dbReference>
<dbReference type="EMBL" id="LCMS01000004">
    <property type="protein sequence ID" value="KKU41397.1"/>
    <property type="molecule type" value="Genomic_DNA"/>
</dbReference>
<dbReference type="Pfam" id="PF00403">
    <property type="entry name" value="HMA"/>
    <property type="match status" value="1"/>
</dbReference>
<evidence type="ECO:0000259" key="16">
    <source>
        <dbReference type="PROSITE" id="PS50208"/>
    </source>
</evidence>
<dbReference type="Gene3D" id="2.70.150.10">
    <property type="entry name" value="Calcium-transporting ATPase, cytoplasmic transduction domain A"/>
    <property type="match status" value="1"/>
</dbReference>
<dbReference type="GO" id="GO:0043682">
    <property type="term" value="F:P-type divalent copper transporter activity"/>
    <property type="evidence" value="ECO:0007669"/>
    <property type="project" value="TreeGrafter"/>
</dbReference>
<feature type="transmembrane region" description="Helical" evidence="15">
    <location>
        <begin position="371"/>
        <end position="392"/>
    </location>
</feature>
<dbReference type="NCBIfam" id="TIGR01511">
    <property type="entry name" value="ATPase-IB1_Cu"/>
    <property type="match status" value="1"/>
</dbReference>
<dbReference type="STRING" id="1618994.UX57_C0004G0101"/>
<evidence type="ECO:0000256" key="13">
    <source>
        <dbReference type="ARBA" id="ARBA00023065"/>
    </source>
</evidence>
<dbReference type="SUPFAM" id="SSF81653">
    <property type="entry name" value="Calcium ATPase, transduction domain A"/>
    <property type="match status" value="1"/>
</dbReference>
<dbReference type="SFLD" id="SFLDG00002">
    <property type="entry name" value="C1.7:_P-type_atpase_like"/>
    <property type="match status" value="1"/>
</dbReference>
<feature type="transmembrane region" description="Helical" evidence="15">
    <location>
        <begin position="157"/>
        <end position="179"/>
    </location>
</feature>
<feature type="domain" description="HMA" evidence="17">
    <location>
        <begin position="2"/>
        <end position="67"/>
    </location>
</feature>
<feature type="transmembrane region" description="Helical" evidence="15">
    <location>
        <begin position="679"/>
        <end position="695"/>
    </location>
</feature>
<dbReference type="InterPro" id="IPR036163">
    <property type="entry name" value="HMA_dom_sf"/>
</dbReference>
<evidence type="ECO:0000313" key="19">
    <source>
        <dbReference type="Proteomes" id="UP000034795"/>
    </source>
</evidence>
<keyword evidence="10" id="KW-0460">Magnesium</keyword>
<dbReference type="Pfam" id="PF00122">
    <property type="entry name" value="E1-E2_ATPase"/>
    <property type="match status" value="1"/>
</dbReference>
<evidence type="ECO:0000256" key="2">
    <source>
        <dbReference type="ARBA" id="ARBA00006024"/>
    </source>
</evidence>
<dbReference type="PROSITE" id="PS01229">
    <property type="entry name" value="COF_2"/>
    <property type="match status" value="1"/>
</dbReference>
<feature type="domain" description="Caspase family p20" evidence="16">
    <location>
        <begin position="388"/>
        <end position="444"/>
    </location>
</feature>
<dbReference type="Gene3D" id="3.40.1110.10">
    <property type="entry name" value="Calcium-transporting ATPase, cytoplasmic domain N"/>
    <property type="match status" value="1"/>
</dbReference>
<evidence type="ECO:0000256" key="9">
    <source>
        <dbReference type="ARBA" id="ARBA00022840"/>
    </source>
</evidence>
<dbReference type="PANTHER" id="PTHR43520:SF5">
    <property type="entry name" value="CATION-TRANSPORTING P-TYPE ATPASE-RELATED"/>
    <property type="match status" value="1"/>
</dbReference>
<dbReference type="SFLD" id="SFLDF00027">
    <property type="entry name" value="p-type_atpase"/>
    <property type="match status" value="1"/>
</dbReference>
<evidence type="ECO:0000259" key="17">
    <source>
        <dbReference type="PROSITE" id="PS50846"/>
    </source>
</evidence>
<keyword evidence="12 15" id="KW-1133">Transmembrane helix</keyword>
<proteinExistence type="inferred from homology"/>
<comment type="similarity">
    <text evidence="2 15">Belongs to the cation transport ATPase (P-type) (TC 3.A.3) family. Type IB subfamily.</text>
</comment>
<evidence type="ECO:0000256" key="14">
    <source>
        <dbReference type="ARBA" id="ARBA00023136"/>
    </source>
</evidence>
<dbReference type="CDD" id="cd00371">
    <property type="entry name" value="HMA"/>
    <property type="match status" value="1"/>
</dbReference>
<keyword evidence="14 15" id="KW-0472">Membrane</keyword>
<keyword evidence="6 15" id="KW-0812">Transmembrane</keyword>
<dbReference type="PROSITE" id="PS50846">
    <property type="entry name" value="HMA_2"/>
    <property type="match status" value="1"/>
</dbReference>
<feature type="transmembrane region" description="Helical" evidence="15">
    <location>
        <begin position="124"/>
        <end position="145"/>
    </location>
</feature>
<protein>
    <submittedName>
        <fullName evidence="18">Heavy metal translocating P-type ATPase</fullName>
    </submittedName>
</protein>
<comment type="subcellular location">
    <subcellularLocation>
        <location evidence="1">Cell membrane</location>
        <topology evidence="1">Multi-pass membrane protein</topology>
    </subcellularLocation>
</comment>
<evidence type="ECO:0000256" key="7">
    <source>
        <dbReference type="ARBA" id="ARBA00022723"/>
    </source>
</evidence>
<keyword evidence="4 15" id="KW-1003">Cell membrane</keyword>
<dbReference type="SUPFAM" id="SSF55008">
    <property type="entry name" value="HMA, heavy metal-associated domain"/>
    <property type="match status" value="1"/>
</dbReference>
<dbReference type="InterPro" id="IPR023214">
    <property type="entry name" value="HAD_sf"/>
</dbReference>
<feature type="transmembrane region" description="Helical" evidence="15">
    <location>
        <begin position="185"/>
        <end position="202"/>
    </location>
</feature>
<dbReference type="PROSITE" id="PS00154">
    <property type="entry name" value="ATPASE_E1_E2"/>
    <property type="match status" value="1"/>
</dbReference>
<dbReference type="PRINTS" id="PR00119">
    <property type="entry name" value="CATATPASE"/>
</dbReference>
<dbReference type="GO" id="GO:0055070">
    <property type="term" value="P:copper ion homeostasis"/>
    <property type="evidence" value="ECO:0007669"/>
    <property type="project" value="TreeGrafter"/>
</dbReference>
<organism evidence="18 19">
    <name type="scientific">Candidatus Uhrbacteria bacterium GW2011_GWE2_46_68</name>
    <dbReference type="NCBI Taxonomy" id="1618994"/>
    <lineage>
        <taxon>Bacteria</taxon>
        <taxon>Candidatus Uhriibacteriota</taxon>
    </lineage>
</organism>
<dbReference type="NCBIfam" id="TIGR01494">
    <property type="entry name" value="ATPase_P-type"/>
    <property type="match status" value="1"/>
</dbReference>
<evidence type="ECO:0000256" key="11">
    <source>
        <dbReference type="ARBA" id="ARBA00022967"/>
    </source>
</evidence>
<dbReference type="InterPro" id="IPR001757">
    <property type="entry name" value="P_typ_ATPase"/>
</dbReference>
<accession>A0A0G1Q995</accession>
<dbReference type="InterPro" id="IPR018303">
    <property type="entry name" value="ATPase_P-typ_P_site"/>
</dbReference>
<dbReference type="InterPro" id="IPR006121">
    <property type="entry name" value="HMA_dom"/>
</dbReference>
<dbReference type="GO" id="GO:0004197">
    <property type="term" value="F:cysteine-type endopeptidase activity"/>
    <property type="evidence" value="ECO:0007669"/>
    <property type="project" value="InterPro"/>
</dbReference>
<dbReference type="Gene3D" id="3.40.50.1000">
    <property type="entry name" value="HAD superfamily/HAD-like"/>
    <property type="match status" value="1"/>
</dbReference>
<dbReference type="SFLD" id="SFLDS00003">
    <property type="entry name" value="Haloacid_Dehalogenase"/>
    <property type="match status" value="1"/>
</dbReference>
<dbReference type="Gene3D" id="3.30.70.100">
    <property type="match status" value="1"/>
</dbReference>
<dbReference type="InterPro" id="IPR023299">
    <property type="entry name" value="ATPase_P-typ_cyto_dom_N"/>
</dbReference>
<keyword evidence="9 15" id="KW-0067">ATP-binding</keyword>
<evidence type="ECO:0000313" key="18">
    <source>
        <dbReference type="EMBL" id="KKU41397.1"/>
    </source>
</evidence>
<keyword evidence="8 15" id="KW-0547">Nucleotide-binding</keyword>
<name>A0A0G1Q995_9BACT</name>
<comment type="caution">
    <text evidence="18">The sequence shown here is derived from an EMBL/GenBank/DDBJ whole genome shotgun (WGS) entry which is preliminary data.</text>
</comment>
<dbReference type="PANTHER" id="PTHR43520">
    <property type="entry name" value="ATP7, ISOFORM B"/>
    <property type="match status" value="1"/>
</dbReference>
<dbReference type="NCBIfam" id="TIGR01525">
    <property type="entry name" value="ATPase-IB_hvy"/>
    <property type="match status" value="1"/>
</dbReference>
<dbReference type="InterPro" id="IPR017969">
    <property type="entry name" value="Heavy-metal-associated_CS"/>
</dbReference>
<feature type="transmembrane region" description="Helical" evidence="15">
    <location>
        <begin position="337"/>
        <end position="359"/>
    </location>
</feature>
<dbReference type="FunFam" id="2.70.150.10:FF:000002">
    <property type="entry name" value="Copper-transporting ATPase 1, putative"/>
    <property type="match status" value="1"/>
</dbReference>
<evidence type="ECO:0000256" key="12">
    <source>
        <dbReference type="ARBA" id="ARBA00022989"/>
    </source>
</evidence>
<dbReference type="GO" id="GO:0016887">
    <property type="term" value="F:ATP hydrolysis activity"/>
    <property type="evidence" value="ECO:0007669"/>
    <property type="project" value="InterPro"/>
</dbReference>
<keyword evidence="5" id="KW-0597">Phosphoprotein</keyword>
<dbReference type="PROSITE" id="PS50208">
    <property type="entry name" value="CASPASE_P20"/>
    <property type="match status" value="1"/>
</dbReference>
<dbReference type="PATRIC" id="fig|1618994.3.peg.317"/>
<dbReference type="GO" id="GO:0005524">
    <property type="term" value="F:ATP binding"/>
    <property type="evidence" value="ECO:0007669"/>
    <property type="project" value="UniProtKB-UniRule"/>
</dbReference>
<dbReference type="PRINTS" id="PR00943">
    <property type="entry name" value="CUATPASE"/>
</dbReference>
<evidence type="ECO:0000256" key="15">
    <source>
        <dbReference type="RuleBase" id="RU362081"/>
    </source>
</evidence>
<dbReference type="Proteomes" id="UP000034795">
    <property type="component" value="Unassembled WGS sequence"/>
</dbReference>
<keyword evidence="13" id="KW-0406">Ion transport</keyword>
<dbReference type="Pfam" id="PF00702">
    <property type="entry name" value="Hydrolase"/>
    <property type="match status" value="1"/>
</dbReference>
<dbReference type="InterPro" id="IPR023298">
    <property type="entry name" value="ATPase_P-typ_TM_dom_sf"/>
</dbReference>
<dbReference type="InterPro" id="IPR059000">
    <property type="entry name" value="ATPase_P-type_domA"/>
</dbReference>
<dbReference type="InterPro" id="IPR044492">
    <property type="entry name" value="P_typ_ATPase_HD_dom"/>
</dbReference>